<dbReference type="Pfam" id="PF08240">
    <property type="entry name" value="ADH_N"/>
    <property type="match status" value="1"/>
</dbReference>
<keyword evidence="1 4" id="KW-0479">Metal-binding</keyword>
<evidence type="ECO:0000259" key="5">
    <source>
        <dbReference type="SMART" id="SM00829"/>
    </source>
</evidence>
<evidence type="ECO:0000313" key="6">
    <source>
        <dbReference type="EMBL" id="KTT27578.1"/>
    </source>
</evidence>
<dbReference type="InterPro" id="IPR013154">
    <property type="entry name" value="ADH-like_N"/>
</dbReference>
<evidence type="ECO:0000256" key="2">
    <source>
        <dbReference type="ARBA" id="ARBA00022833"/>
    </source>
</evidence>
<dbReference type="EMBL" id="LDSL01000011">
    <property type="protein sequence ID" value="KTT27578.1"/>
    <property type="molecule type" value="Genomic_DNA"/>
</dbReference>
<dbReference type="InterPro" id="IPR013149">
    <property type="entry name" value="ADH-like_C"/>
</dbReference>
<dbReference type="OrthoDB" id="5484143at2"/>
<keyword evidence="3" id="KW-0560">Oxidoreductase</keyword>
<dbReference type="Proteomes" id="UP000072741">
    <property type="component" value="Unassembled WGS sequence"/>
</dbReference>
<accession>A0A147HBY1</accession>
<dbReference type="InterPro" id="IPR050129">
    <property type="entry name" value="Zn_alcohol_dh"/>
</dbReference>
<evidence type="ECO:0000256" key="3">
    <source>
        <dbReference type="ARBA" id="ARBA00023002"/>
    </source>
</evidence>
<dbReference type="SUPFAM" id="SSF50129">
    <property type="entry name" value="GroES-like"/>
    <property type="match status" value="1"/>
</dbReference>
<dbReference type="AlphaFoldDB" id="A0A147HBY1"/>
<dbReference type="PANTHER" id="PTHR43401">
    <property type="entry name" value="L-THREONINE 3-DEHYDROGENASE"/>
    <property type="match status" value="1"/>
</dbReference>
<keyword evidence="2 4" id="KW-0862">Zinc</keyword>
<comment type="caution">
    <text evidence="6">The sequence shown here is derived from an EMBL/GenBank/DDBJ whole genome shotgun (WGS) entry which is preliminary data.</text>
</comment>
<dbReference type="Pfam" id="PF00107">
    <property type="entry name" value="ADH_zinc_N"/>
    <property type="match status" value="1"/>
</dbReference>
<evidence type="ECO:0000313" key="7">
    <source>
        <dbReference type="Proteomes" id="UP000072741"/>
    </source>
</evidence>
<proteinExistence type="inferred from homology"/>
<reference evidence="6 7" key="1">
    <citation type="journal article" date="2016" name="Front. Microbiol.">
        <title>Genomic Resource of Rice Seed Associated Bacteria.</title>
        <authorList>
            <person name="Midha S."/>
            <person name="Bansal K."/>
            <person name="Sharma S."/>
            <person name="Kumar N."/>
            <person name="Patil P.P."/>
            <person name="Chaudhry V."/>
            <person name="Patil P.B."/>
        </authorList>
    </citation>
    <scope>NUCLEOTIDE SEQUENCE [LARGE SCALE GENOMIC DNA]</scope>
    <source>
        <strain evidence="6 7">NS331</strain>
    </source>
</reference>
<dbReference type="InterPro" id="IPR036291">
    <property type="entry name" value="NAD(P)-bd_dom_sf"/>
</dbReference>
<name>A0A147HBY1_9BURK</name>
<keyword evidence="7" id="KW-1185">Reference proteome</keyword>
<comment type="cofactor">
    <cofactor evidence="4">
        <name>Zn(2+)</name>
        <dbReference type="ChEBI" id="CHEBI:29105"/>
    </cofactor>
</comment>
<protein>
    <submittedName>
        <fullName evidence="6">Molecular chaperone GroES</fullName>
    </submittedName>
</protein>
<dbReference type="Gene3D" id="3.40.50.720">
    <property type="entry name" value="NAD(P)-binding Rossmann-like Domain"/>
    <property type="match status" value="1"/>
</dbReference>
<comment type="similarity">
    <text evidence="4">Belongs to the zinc-containing alcohol dehydrogenase family.</text>
</comment>
<dbReference type="InterPro" id="IPR011032">
    <property type="entry name" value="GroES-like_sf"/>
</dbReference>
<dbReference type="Gene3D" id="3.90.180.10">
    <property type="entry name" value="Medium-chain alcohol dehydrogenases, catalytic domain"/>
    <property type="match status" value="1"/>
</dbReference>
<dbReference type="SUPFAM" id="SSF51735">
    <property type="entry name" value="NAD(P)-binding Rossmann-fold domains"/>
    <property type="match status" value="1"/>
</dbReference>
<dbReference type="PROSITE" id="PS00059">
    <property type="entry name" value="ADH_ZINC"/>
    <property type="match status" value="1"/>
</dbReference>
<sequence>MKAAIFEALNRPLRVTEVDDPVPERNQLLLKVCRCGICGSDLHITQDPVFGARAGDVLGHEISGEVLEVGPEVQGLRPGDLVSVAPLAGCGQCDACRRGEPAWCSQFRLTMGGYAQYAALLPQQCRKLPADVSLADAALAEPLAVALHGVQRAGLQPGQRVAVVGAGAIGLAVAYWARRLGATGVAVLDLLDHQRERALDLGATAFLATAGMDAAEQSARLDEALGGPPDTVFECVGRPGLIDHCIGLVRPRGTVAVLGLCTAPDHFDAFRAISKEVQIAMSVFFGMPEFERTLDALNAGQAAPLALVSGTVGLDAMPEAFEALRVRSGQCKVLVDPFG</sequence>
<dbReference type="GO" id="GO:0016616">
    <property type="term" value="F:oxidoreductase activity, acting on the CH-OH group of donors, NAD or NADP as acceptor"/>
    <property type="evidence" value="ECO:0007669"/>
    <property type="project" value="UniProtKB-ARBA"/>
</dbReference>
<evidence type="ECO:0000256" key="4">
    <source>
        <dbReference type="RuleBase" id="RU361277"/>
    </source>
</evidence>
<dbReference type="PATRIC" id="fig|433924.3.peg.326"/>
<evidence type="ECO:0000256" key="1">
    <source>
        <dbReference type="ARBA" id="ARBA00022723"/>
    </source>
</evidence>
<dbReference type="GO" id="GO:0008270">
    <property type="term" value="F:zinc ion binding"/>
    <property type="evidence" value="ECO:0007669"/>
    <property type="project" value="InterPro"/>
</dbReference>
<gene>
    <name evidence="6" type="ORF">NS331_01630</name>
</gene>
<feature type="domain" description="Enoyl reductase (ER)" evidence="5">
    <location>
        <begin position="8"/>
        <end position="335"/>
    </location>
</feature>
<dbReference type="SMART" id="SM00829">
    <property type="entry name" value="PKS_ER"/>
    <property type="match status" value="1"/>
</dbReference>
<organism evidence="6 7">
    <name type="scientific">Pseudacidovorax intermedius</name>
    <dbReference type="NCBI Taxonomy" id="433924"/>
    <lineage>
        <taxon>Bacteria</taxon>
        <taxon>Pseudomonadati</taxon>
        <taxon>Pseudomonadota</taxon>
        <taxon>Betaproteobacteria</taxon>
        <taxon>Burkholderiales</taxon>
        <taxon>Comamonadaceae</taxon>
        <taxon>Pseudacidovorax</taxon>
    </lineage>
</organism>
<dbReference type="InterPro" id="IPR020843">
    <property type="entry name" value="ER"/>
</dbReference>
<dbReference type="PANTHER" id="PTHR43401:SF5">
    <property type="entry name" value="ALCOHOL DEHYDROGENASE-RELATED"/>
    <property type="match status" value="1"/>
</dbReference>
<dbReference type="InterPro" id="IPR002328">
    <property type="entry name" value="ADH_Zn_CS"/>
</dbReference>
<dbReference type="RefSeq" id="WP_058640280.1">
    <property type="nucleotide sequence ID" value="NZ_LDSL01000011.1"/>
</dbReference>